<dbReference type="PROSITE" id="PS51077">
    <property type="entry name" value="HTH_ICLR"/>
    <property type="match status" value="1"/>
</dbReference>
<feature type="domain" description="HTH iclR-type" evidence="4">
    <location>
        <begin position="24"/>
        <end position="84"/>
    </location>
</feature>
<keyword evidence="2" id="KW-0238">DNA-binding</keyword>
<dbReference type="InterPro" id="IPR036390">
    <property type="entry name" value="WH_DNA-bd_sf"/>
</dbReference>
<evidence type="ECO:0000259" key="5">
    <source>
        <dbReference type="PROSITE" id="PS51078"/>
    </source>
</evidence>
<dbReference type="InterPro" id="IPR005471">
    <property type="entry name" value="Tscrpt_reg_IclR_N"/>
</dbReference>
<dbReference type="InterPro" id="IPR029016">
    <property type="entry name" value="GAF-like_dom_sf"/>
</dbReference>
<dbReference type="PANTHER" id="PTHR30136:SF35">
    <property type="entry name" value="HTH-TYPE TRANSCRIPTIONAL REGULATOR RV1719"/>
    <property type="match status" value="1"/>
</dbReference>
<sequence length="304" mass="32569">MTSVLNGDTDTSVTGVRDRGALPPSVVDRMTLIMESFGDVHTRLTLEEIAGRTGLPRSTSHRILERLVKLAWLGRHGRVYCLGDRALGLGGREEGHTALRSVAFPLLHALAMRTDMVVHLAVLDGTEVVYVDKFGGRAASAVPSVVGGRAPAWCTAAGKAILAWLPAEQVDSRLQDGLHKRTTRSIDALGVLHMELNRIRNRHGLAFERGECFPNIACAGMAVRGPDGPIAGVSLVGDAQAPLERLAPLMVNTVHAISEKMSGGSRQQHRLRHESVLPVGAARGVAANEALGRLVAMGERGEWF</sequence>
<reference evidence="6 7" key="1">
    <citation type="submission" date="2019-10" db="EMBL/GenBank/DDBJ databases">
        <title>Nocardia macrotermitis sp. nov. and Nocardia aurantia sp. nov., isolated from the gut of fungus growing-termite Macrotermes natalensis.</title>
        <authorList>
            <person name="Benndorf R."/>
            <person name="Schwitalla J."/>
            <person name="Martin K."/>
            <person name="De Beer W."/>
            <person name="Kaster A.-K."/>
            <person name="Vollmers J."/>
            <person name="Poulsen M."/>
            <person name="Beemelmanns C."/>
        </authorList>
    </citation>
    <scope>NUCLEOTIDE SEQUENCE [LARGE SCALE GENOMIC DNA]</scope>
    <source>
        <strain evidence="6 7">RB20</strain>
    </source>
</reference>
<dbReference type="SUPFAM" id="SSF46785">
    <property type="entry name" value="Winged helix' DNA-binding domain"/>
    <property type="match status" value="1"/>
</dbReference>
<dbReference type="PROSITE" id="PS51078">
    <property type="entry name" value="ICLR_ED"/>
    <property type="match status" value="1"/>
</dbReference>
<dbReference type="GO" id="GO:0045892">
    <property type="term" value="P:negative regulation of DNA-templated transcription"/>
    <property type="evidence" value="ECO:0007669"/>
    <property type="project" value="TreeGrafter"/>
</dbReference>
<feature type="domain" description="IclR-ED" evidence="5">
    <location>
        <begin position="85"/>
        <end position="263"/>
    </location>
</feature>
<evidence type="ECO:0000256" key="2">
    <source>
        <dbReference type="ARBA" id="ARBA00023125"/>
    </source>
</evidence>
<proteinExistence type="predicted"/>
<evidence type="ECO:0000256" key="3">
    <source>
        <dbReference type="ARBA" id="ARBA00023163"/>
    </source>
</evidence>
<dbReference type="GO" id="GO:0003677">
    <property type="term" value="F:DNA binding"/>
    <property type="evidence" value="ECO:0007669"/>
    <property type="project" value="UniProtKB-KW"/>
</dbReference>
<dbReference type="GO" id="GO:0003700">
    <property type="term" value="F:DNA-binding transcription factor activity"/>
    <property type="evidence" value="ECO:0007669"/>
    <property type="project" value="TreeGrafter"/>
</dbReference>
<evidence type="ECO:0000313" key="6">
    <source>
        <dbReference type="EMBL" id="MQY21528.1"/>
    </source>
</evidence>
<dbReference type="InterPro" id="IPR036388">
    <property type="entry name" value="WH-like_DNA-bd_sf"/>
</dbReference>
<accession>A0A7K0D738</accession>
<organism evidence="6 7">
    <name type="scientific">Nocardia macrotermitis</name>
    <dbReference type="NCBI Taxonomy" id="2585198"/>
    <lineage>
        <taxon>Bacteria</taxon>
        <taxon>Bacillati</taxon>
        <taxon>Actinomycetota</taxon>
        <taxon>Actinomycetes</taxon>
        <taxon>Mycobacteriales</taxon>
        <taxon>Nocardiaceae</taxon>
        <taxon>Nocardia</taxon>
    </lineage>
</organism>
<comment type="caution">
    <text evidence="6">The sequence shown here is derived from an EMBL/GenBank/DDBJ whole genome shotgun (WGS) entry which is preliminary data.</text>
</comment>
<dbReference type="EMBL" id="WEGK01000010">
    <property type="protein sequence ID" value="MQY21528.1"/>
    <property type="molecule type" value="Genomic_DNA"/>
</dbReference>
<dbReference type="Proteomes" id="UP000438448">
    <property type="component" value="Unassembled WGS sequence"/>
</dbReference>
<dbReference type="InterPro" id="IPR050707">
    <property type="entry name" value="HTH_MetabolicPath_Reg"/>
</dbReference>
<dbReference type="Gene3D" id="3.30.450.40">
    <property type="match status" value="1"/>
</dbReference>
<evidence type="ECO:0000259" key="4">
    <source>
        <dbReference type="PROSITE" id="PS51077"/>
    </source>
</evidence>
<evidence type="ECO:0000313" key="7">
    <source>
        <dbReference type="Proteomes" id="UP000438448"/>
    </source>
</evidence>
<dbReference type="Pfam" id="PF01614">
    <property type="entry name" value="IclR_C"/>
    <property type="match status" value="1"/>
</dbReference>
<dbReference type="AlphaFoldDB" id="A0A7K0D738"/>
<dbReference type="PANTHER" id="PTHR30136">
    <property type="entry name" value="HELIX-TURN-HELIX TRANSCRIPTIONAL REGULATOR, ICLR FAMILY"/>
    <property type="match status" value="1"/>
</dbReference>
<name>A0A7K0D738_9NOCA</name>
<dbReference type="SMART" id="SM00346">
    <property type="entry name" value="HTH_ICLR"/>
    <property type="match status" value="1"/>
</dbReference>
<dbReference type="Pfam" id="PF09339">
    <property type="entry name" value="HTH_IclR"/>
    <property type="match status" value="1"/>
</dbReference>
<keyword evidence="3" id="KW-0804">Transcription</keyword>
<keyword evidence="7" id="KW-1185">Reference proteome</keyword>
<keyword evidence="1" id="KW-0805">Transcription regulation</keyword>
<dbReference type="Gene3D" id="1.10.10.10">
    <property type="entry name" value="Winged helix-like DNA-binding domain superfamily/Winged helix DNA-binding domain"/>
    <property type="match status" value="1"/>
</dbReference>
<evidence type="ECO:0008006" key="8">
    <source>
        <dbReference type="Google" id="ProtNLM"/>
    </source>
</evidence>
<dbReference type="OrthoDB" id="60629at2"/>
<protein>
    <recommendedName>
        <fullName evidence="8">IclR family transcriptional regulator</fullName>
    </recommendedName>
</protein>
<evidence type="ECO:0000256" key="1">
    <source>
        <dbReference type="ARBA" id="ARBA00023015"/>
    </source>
</evidence>
<gene>
    <name evidence="6" type="ORF">NRB20_46410</name>
</gene>
<dbReference type="SUPFAM" id="SSF55781">
    <property type="entry name" value="GAF domain-like"/>
    <property type="match status" value="1"/>
</dbReference>
<dbReference type="InterPro" id="IPR014757">
    <property type="entry name" value="Tscrpt_reg_IclR_C"/>
</dbReference>
<dbReference type="RefSeq" id="WP_153412360.1">
    <property type="nucleotide sequence ID" value="NZ_WEGK01000010.1"/>
</dbReference>